<dbReference type="KEGG" id="phet:94289766"/>
<comment type="caution">
    <text evidence="3">The sequence shown here is derived from an EMBL/GenBank/DDBJ whole genome shotgun (WGS) entry which is preliminary data.</text>
</comment>
<feature type="region of interest" description="Disordered" evidence="2">
    <location>
        <begin position="844"/>
        <end position="872"/>
    </location>
</feature>
<feature type="compositionally biased region" description="Polar residues" evidence="2">
    <location>
        <begin position="88"/>
        <end position="98"/>
    </location>
</feature>
<dbReference type="Proteomes" id="UP000674318">
    <property type="component" value="Chromosome 28"/>
</dbReference>
<evidence type="ECO:0000313" key="4">
    <source>
        <dbReference type="Proteomes" id="UP000674318"/>
    </source>
</evidence>
<feature type="region of interest" description="Disordered" evidence="2">
    <location>
        <begin position="38"/>
        <end position="98"/>
    </location>
</feature>
<protein>
    <submittedName>
        <fullName evidence="3">Uncharacterized protein</fullName>
    </submittedName>
</protein>
<evidence type="ECO:0000313" key="3">
    <source>
        <dbReference type="EMBL" id="KAG5500594.1"/>
    </source>
</evidence>
<dbReference type="EMBL" id="JAFJZO010000028">
    <property type="protein sequence ID" value="KAG5500594.1"/>
    <property type="molecule type" value="Genomic_DNA"/>
</dbReference>
<dbReference type="GeneID" id="94289766"/>
<dbReference type="PROSITE" id="PS50096">
    <property type="entry name" value="IQ"/>
    <property type="match status" value="5"/>
</dbReference>
<accession>A0A836HWT4</accession>
<sequence>MFTQTEPKEVLLRDTHRALASASAEGVAGIAHNVGSVAHTKVSSGPPRGLHGGSTALGGGALPPIQLKRATASDTVAAPHARNERQPSGRQKPPQDSVTYGQVAPVVLPAMGDVLGERSSATHGTVVVMNSGNKAPMSSQAEAPAQPVSAGRAAAPHRRNQASPAQQPRRLSAGRKVLSPNSARAGGSPGRRGGRRLSSQAQRRKGLKSLKQQVESAEAALGQLMQAGSIGEALALLSSTLRSVQDFYVASTIGSSRGSALASTAPAHAVSAATKSSAPGAAWATETVQRLAEVYTTVANNAGVWCNAAAGPIHVQEACFQSAMRYIVKDSTENLFPEWTTDRAVTANEGRSAHPPKQQRSPHRPGRSATQSPSRSFSCFPVSRPTKGKGNDPKQSREPAIVRRLLRCAVRTNAVVCLGDAATPGGQARVIYELLKALTESDGVWSMTVLYNLAVAFLGIGSYDDAAEAIARFMEVSLHYLNWAQSFEKTAGSGDDASAVAAAVQMHAALQLIRGHHFIAAMAAWCEPHGPMELYHCELASACAERYLNHSDRAQRDCQCRLAAAQTRAATGTEIRRAKVKDASDEPPPFLLLPYITQDLILPLPSSVRTTAADGDASTIVTMHVLVEALVTSSSLSASLPAEVRAYVQEVQKGASLRYWARAAMLAGASPPFLSAAVAASTAQQPVPSALMVLLNHGDNEEGVWAHQSWMKSPICGAALGGDLNPLQGEVFGAASTGPSRASVMAATPSSRFTPGRPAGGSAFLVNTAAPTPLRTPSGSMCGTSPLKPSKSAPLFVTSVPSSAYGRYRKLRDDIVAQVENAEQMEEQAADVNNAASPLVTETLDESATHPETPNSRLGTASTCPSTERLPSRSGRVTALLVGASSAATPLRGPVSRERLCGDAVAAFGLREEEALEYHGVRSTTTTAALDSTTLLALPVRPSELLRKLDWETEMRYSRLVEDTLADLHRVASTCIQAWWRMHLARQERLRRASNVNIRLRQERAAICVQVGYRHWKERAPARAELQRLRAHRERVRCVAVLQAFVRQRASVEAWGRLCLAWCKLLVLQREVEARRAAAAVTLQSWWRMHMARRQLCERVAAAIRLQCAWRCRLARHELRSRRVHRRLALEQWRHERLPQIIYVQRWWRACCSRWAVGDLLYRKQRSVEECLTAQESHYEEVMRTHLRSVENVEAAMRCVLAVLAGARDRRQIAQLFTHARVRQRTVHRFVLLWCGRQQLQQLRHDRTAALALMRRREEVAVAVVTLQSWVRSWLPHRLDVRQRAHTANLNAHAQKIQTAFRHHRVRQALVNGRAQRCRLEVARRRAEVQNDAAARIQSVWRMYRTQRELFDLFQFMLRDRHKYATAVQRRWRGHHARAVLAPQRGAHVTNREVSLQNRAAPPCAAVRLQSFYRMYRTRIQLLRLGVRLLPTLMYRIAAARRIQTSWRAYAAYQRVLRLRLQRSYILKQAHSQEALHAYATRIQAVARSYLVRCSRLLRSEPTLEQPPAAVTAATKALVPHPPSNPRV</sequence>
<feature type="compositionally biased region" description="Polar residues" evidence="2">
    <location>
        <begin position="850"/>
        <end position="866"/>
    </location>
</feature>
<feature type="region of interest" description="Disordered" evidence="2">
    <location>
        <begin position="130"/>
        <end position="210"/>
    </location>
</feature>
<keyword evidence="4" id="KW-1185">Reference proteome</keyword>
<evidence type="ECO:0000256" key="1">
    <source>
        <dbReference type="SAM" id="Coils"/>
    </source>
</evidence>
<feature type="compositionally biased region" description="Polar residues" evidence="2">
    <location>
        <begin position="368"/>
        <end position="377"/>
    </location>
</feature>
<dbReference type="Gene3D" id="1.20.5.190">
    <property type="match status" value="3"/>
</dbReference>
<proteinExistence type="predicted"/>
<dbReference type="SMART" id="SM00015">
    <property type="entry name" value="IQ"/>
    <property type="match status" value="11"/>
</dbReference>
<feature type="coiled-coil region" evidence="1">
    <location>
        <begin position="808"/>
        <end position="835"/>
    </location>
</feature>
<feature type="compositionally biased region" description="Gly residues" evidence="2">
    <location>
        <begin position="50"/>
        <end position="61"/>
    </location>
</feature>
<dbReference type="Pfam" id="PF00612">
    <property type="entry name" value="IQ"/>
    <property type="match status" value="7"/>
</dbReference>
<keyword evidence="1" id="KW-0175">Coiled coil</keyword>
<organism evidence="3 4">
    <name type="scientific">Porcisia hertigi</name>
    <dbReference type="NCBI Taxonomy" id="2761500"/>
    <lineage>
        <taxon>Eukaryota</taxon>
        <taxon>Discoba</taxon>
        <taxon>Euglenozoa</taxon>
        <taxon>Kinetoplastea</taxon>
        <taxon>Metakinetoplastina</taxon>
        <taxon>Trypanosomatida</taxon>
        <taxon>Trypanosomatidae</taxon>
        <taxon>Leishmaniinae</taxon>
        <taxon>Porcisia</taxon>
    </lineage>
</organism>
<dbReference type="RefSeq" id="XP_067755928.1">
    <property type="nucleotide sequence ID" value="XM_067899689.1"/>
</dbReference>
<reference evidence="3 4" key="1">
    <citation type="submission" date="2021-02" db="EMBL/GenBank/DDBJ databases">
        <title>Porcisia hertigi Genome sequencing and assembly.</title>
        <authorList>
            <person name="Almutairi H."/>
            <person name="Gatherer D."/>
        </authorList>
    </citation>
    <scope>NUCLEOTIDE SEQUENCE [LARGE SCALE GENOMIC DNA]</scope>
    <source>
        <strain evidence="3 4">C119</strain>
    </source>
</reference>
<dbReference type="OrthoDB" id="252964at2759"/>
<dbReference type="InterPro" id="IPR000048">
    <property type="entry name" value="IQ_motif_EF-hand-BS"/>
</dbReference>
<gene>
    <name evidence="3" type="ORF">JKF63_03689</name>
</gene>
<feature type="compositionally biased region" description="Polar residues" evidence="2">
    <location>
        <begin position="130"/>
        <end position="141"/>
    </location>
</feature>
<feature type="region of interest" description="Disordered" evidence="2">
    <location>
        <begin position="346"/>
        <end position="397"/>
    </location>
</feature>
<name>A0A836HWT4_9TRYP</name>
<evidence type="ECO:0000256" key="2">
    <source>
        <dbReference type="SAM" id="MobiDB-lite"/>
    </source>
</evidence>